<organism evidence="1 2">
    <name type="scientific">Glossina austeni</name>
    <name type="common">Savannah tsetse fly</name>
    <dbReference type="NCBI Taxonomy" id="7395"/>
    <lineage>
        <taxon>Eukaryota</taxon>
        <taxon>Metazoa</taxon>
        <taxon>Ecdysozoa</taxon>
        <taxon>Arthropoda</taxon>
        <taxon>Hexapoda</taxon>
        <taxon>Insecta</taxon>
        <taxon>Pterygota</taxon>
        <taxon>Neoptera</taxon>
        <taxon>Endopterygota</taxon>
        <taxon>Diptera</taxon>
        <taxon>Brachycera</taxon>
        <taxon>Muscomorpha</taxon>
        <taxon>Hippoboscoidea</taxon>
        <taxon>Glossinidae</taxon>
        <taxon>Glossina</taxon>
    </lineage>
</organism>
<keyword evidence="2" id="KW-1185">Reference proteome</keyword>
<evidence type="ECO:0000313" key="1">
    <source>
        <dbReference type="EnsemblMetazoa" id="GAUT044410-PA"/>
    </source>
</evidence>
<evidence type="ECO:0000313" key="2">
    <source>
        <dbReference type="Proteomes" id="UP000078200"/>
    </source>
</evidence>
<protein>
    <submittedName>
        <fullName evidence="1">Uncharacterized protein</fullName>
    </submittedName>
</protein>
<reference evidence="1" key="1">
    <citation type="submission" date="2020-05" db="UniProtKB">
        <authorList>
            <consortium name="EnsemblMetazoa"/>
        </authorList>
    </citation>
    <scope>IDENTIFICATION</scope>
    <source>
        <strain evidence="1">TTRI</strain>
    </source>
</reference>
<proteinExistence type="predicted"/>
<sequence>MFCYRKRLQQGTTSWLTLGTIFKKFYNSLSEHNFLDPFDQKNSMNSISVPFLFELYRSKNDDEWPLKLFQNRVMDRKRESMQDCIRGYGEISYIKVKLCQGLALRLKLYRYANLPYVACFVLLQHSDVNDFFSTCNAWDFEIDTIFLPFRLIVRFSCQYRDLVGAMLLSNSNLAARFHRWFLSYLKGAAFAVH</sequence>
<dbReference type="Proteomes" id="UP000078200">
    <property type="component" value="Unassembled WGS sequence"/>
</dbReference>
<accession>A0A1A9VQI5</accession>
<dbReference type="AlphaFoldDB" id="A0A1A9VQI5"/>
<dbReference type="EnsemblMetazoa" id="GAUT044410-RA">
    <property type="protein sequence ID" value="GAUT044410-PA"/>
    <property type="gene ID" value="GAUT044410"/>
</dbReference>
<name>A0A1A9VQI5_GLOAU</name>
<dbReference type="VEuPathDB" id="VectorBase:GAUT044410"/>